<dbReference type="InterPro" id="IPR036412">
    <property type="entry name" value="HAD-like_sf"/>
</dbReference>
<dbReference type="Gene3D" id="3.40.50.1000">
    <property type="entry name" value="HAD superfamily/HAD-like"/>
    <property type="match status" value="1"/>
</dbReference>
<feature type="signal peptide" evidence="1">
    <location>
        <begin position="1"/>
        <end position="26"/>
    </location>
</feature>
<dbReference type="GO" id="GO:0008967">
    <property type="term" value="F:phosphoglycolate phosphatase activity"/>
    <property type="evidence" value="ECO:0007669"/>
    <property type="project" value="TreeGrafter"/>
</dbReference>
<dbReference type="SFLD" id="SFLDG01135">
    <property type="entry name" value="C1.5.6:_HAD__Beta-PGM__Phospha"/>
    <property type="match status" value="1"/>
</dbReference>
<dbReference type="NCBIfam" id="TIGR01549">
    <property type="entry name" value="HAD-SF-IA-v1"/>
    <property type="match status" value="1"/>
</dbReference>
<dbReference type="InterPro" id="IPR023198">
    <property type="entry name" value="PGP-like_dom2"/>
</dbReference>
<dbReference type="NCBIfam" id="TIGR01509">
    <property type="entry name" value="HAD-SF-IA-v3"/>
    <property type="match status" value="1"/>
</dbReference>
<name>A0A7S3Y5Y3_HETAK</name>
<organism evidence="2">
    <name type="scientific">Heterosigma akashiwo</name>
    <name type="common">Chromophytic alga</name>
    <name type="synonym">Heterosigma carterae</name>
    <dbReference type="NCBI Taxonomy" id="2829"/>
    <lineage>
        <taxon>Eukaryota</taxon>
        <taxon>Sar</taxon>
        <taxon>Stramenopiles</taxon>
        <taxon>Ochrophyta</taxon>
        <taxon>Raphidophyceae</taxon>
        <taxon>Chattonellales</taxon>
        <taxon>Chattonellaceae</taxon>
        <taxon>Heterosigma</taxon>
    </lineage>
</organism>
<feature type="chain" id="PRO_5030806604" description="Phosphoglycolate phosphatase" evidence="1">
    <location>
        <begin position="27"/>
        <end position="277"/>
    </location>
</feature>
<dbReference type="PANTHER" id="PTHR43434:SF1">
    <property type="entry name" value="PHOSPHOGLYCOLATE PHOSPHATASE"/>
    <property type="match status" value="1"/>
</dbReference>
<dbReference type="EMBL" id="HBIU01046676">
    <property type="protein sequence ID" value="CAE0642090.1"/>
    <property type="molecule type" value="Transcribed_RNA"/>
</dbReference>
<dbReference type="SFLD" id="SFLDG01129">
    <property type="entry name" value="C1.5:_HAD__Beta-PGM__Phosphata"/>
    <property type="match status" value="1"/>
</dbReference>
<dbReference type="Gene3D" id="1.10.150.240">
    <property type="entry name" value="Putative phosphatase, domain 2"/>
    <property type="match status" value="1"/>
</dbReference>
<dbReference type="Pfam" id="PF13419">
    <property type="entry name" value="HAD_2"/>
    <property type="match status" value="1"/>
</dbReference>
<dbReference type="InterPro" id="IPR041492">
    <property type="entry name" value="HAD_2"/>
</dbReference>
<proteinExistence type="predicted"/>
<dbReference type="InterPro" id="IPR023214">
    <property type="entry name" value="HAD_sf"/>
</dbReference>
<gene>
    <name evidence="2" type="ORF">HAKA00212_LOCUS20946</name>
</gene>
<dbReference type="InterPro" id="IPR006439">
    <property type="entry name" value="HAD-SF_hydro_IA"/>
</dbReference>
<accession>A0A7S3Y5Y3</accession>
<protein>
    <recommendedName>
        <fullName evidence="3">Phosphoglycolate phosphatase</fullName>
    </recommendedName>
</protein>
<keyword evidence="1" id="KW-0732">Signal</keyword>
<dbReference type="AlphaFoldDB" id="A0A7S3Y5Y3"/>
<dbReference type="SUPFAM" id="SSF56784">
    <property type="entry name" value="HAD-like"/>
    <property type="match status" value="1"/>
</dbReference>
<evidence type="ECO:0000313" key="2">
    <source>
        <dbReference type="EMBL" id="CAE0642090.1"/>
    </source>
</evidence>
<dbReference type="GO" id="GO:0006281">
    <property type="term" value="P:DNA repair"/>
    <property type="evidence" value="ECO:0007669"/>
    <property type="project" value="TreeGrafter"/>
</dbReference>
<sequence length="277" mass="30200">MPAMKSFQNILWFLIRLNGFGVLCSALSYSSFNKAVRNVEAVIWDIDGTIVNSHVLAYQATNHVLKKHGYTEIEEQLYHLGTKYPTHLRFAWHLDGEHPPQVGPEAQILGDDFDQLFQSKVTKDTVPMFLGLRETIEWLHRGGTPQGVVSNGVGDYVRDALHANGLSPFFVVQSGADEVPAPKPSPQGILQCCSTMGVDPRKCIYIGDAPTDGQAARAAGMQSVGVTWGSYSLGHIRPNFDHIAHNQAELPLILAAIGANVETGRAASARTESVIAR</sequence>
<evidence type="ECO:0008006" key="3">
    <source>
        <dbReference type="Google" id="ProtNLM"/>
    </source>
</evidence>
<reference evidence="2" key="1">
    <citation type="submission" date="2021-01" db="EMBL/GenBank/DDBJ databases">
        <authorList>
            <person name="Corre E."/>
            <person name="Pelletier E."/>
            <person name="Niang G."/>
            <person name="Scheremetjew M."/>
            <person name="Finn R."/>
            <person name="Kale V."/>
            <person name="Holt S."/>
            <person name="Cochrane G."/>
            <person name="Meng A."/>
            <person name="Brown T."/>
            <person name="Cohen L."/>
        </authorList>
    </citation>
    <scope>NUCLEOTIDE SEQUENCE</scope>
    <source>
        <strain evidence="2">CCMP3107</strain>
    </source>
</reference>
<dbReference type="SFLD" id="SFLDS00003">
    <property type="entry name" value="Haloacid_Dehalogenase"/>
    <property type="match status" value="1"/>
</dbReference>
<dbReference type="InterPro" id="IPR050155">
    <property type="entry name" value="HAD-like_hydrolase_sf"/>
</dbReference>
<evidence type="ECO:0000256" key="1">
    <source>
        <dbReference type="SAM" id="SignalP"/>
    </source>
</evidence>
<dbReference type="PANTHER" id="PTHR43434">
    <property type="entry name" value="PHOSPHOGLYCOLATE PHOSPHATASE"/>
    <property type="match status" value="1"/>
</dbReference>